<dbReference type="EMBL" id="BMHK01000031">
    <property type="protein sequence ID" value="GGC11896.1"/>
    <property type="molecule type" value="Genomic_DNA"/>
</dbReference>
<reference evidence="8" key="1">
    <citation type="journal article" date="2014" name="Int. J. Syst. Evol. Microbiol.">
        <title>Complete genome sequence of Corynebacterium casei LMG S-19264T (=DSM 44701T), isolated from a smear-ripened cheese.</title>
        <authorList>
            <consortium name="US DOE Joint Genome Institute (JGI-PGF)"/>
            <person name="Walter F."/>
            <person name="Albersmeier A."/>
            <person name="Kalinowski J."/>
            <person name="Ruckert C."/>
        </authorList>
    </citation>
    <scope>NUCLEOTIDE SEQUENCE</scope>
    <source>
        <strain evidence="8">CGMCC 1.15095</strain>
    </source>
</reference>
<feature type="domain" description="Major facilitator superfamily (MFS) profile" evidence="7">
    <location>
        <begin position="8"/>
        <end position="460"/>
    </location>
</feature>
<feature type="transmembrane region" description="Helical" evidence="6">
    <location>
        <begin position="333"/>
        <end position="351"/>
    </location>
</feature>
<keyword evidence="5 6" id="KW-0472">Membrane</keyword>
<name>A0A916TVN0_9SPHN</name>
<keyword evidence="9" id="KW-1185">Reference proteome</keyword>
<evidence type="ECO:0000256" key="1">
    <source>
        <dbReference type="ARBA" id="ARBA00004141"/>
    </source>
</evidence>
<evidence type="ECO:0000259" key="7">
    <source>
        <dbReference type="PROSITE" id="PS50850"/>
    </source>
</evidence>
<feature type="transmembrane region" description="Helical" evidence="6">
    <location>
        <begin position="357"/>
        <end position="379"/>
    </location>
</feature>
<dbReference type="InterPro" id="IPR011701">
    <property type="entry name" value="MFS"/>
</dbReference>
<dbReference type="Pfam" id="PF07690">
    <property type="entry name" value="MFS_1"/>
    <property type="match status" value="1"/>
</dbReference>
<sequence length="477" mass="49722">MKSNYLAIITALFLAEIAATFESAMLYAALPTLIREFGDPITAGWLVTIHLLIGAAAGVLVGRLGDIYGRKSMTLWMLVIATIGSIMSAVTDNFGVVLAGRALQGLSVAVIPLSIGLIRESLPKERVPVAVGLMTTGSGVGVAVGLVLGGVIVDNLNWHWLFVVSAILLALSWVAIKFWVPGKPGIPTKQPIDWIEGLLPAPGIMAVLYGVSQSKAFGWSDPSVWGTVLVGALVMAYWSRRSLRASEPFVDLRLVASRNVALANLLTICLGLGTMQLVLVFSTYTQSPAWTLAGLGLGATVAGLAKLPSNVLSFFAGPLSGWLTKTFGDRPTVIIGTLLAVSGWLIGVGLPNTLMEVIAILCVISFGTTILNAAIYNVIVGTVPEARTGEAIGTIAVTRGMASAIGAQIIAVLLATATLTDPASGAQLPSPEGFRLTMIWIAGLTAVGVVLALFLKPHRKVAPDVEAAAREQAASEA</sequence>
<feature type="transmembrane region" description="Helical" evidence="6">
    <location>
        <begin position="290"/>
        <end position="312"/>
    </location>
</feature>
<dbReference type="Gene3D" id="1.20.1250.20">
    <property type="entry name" value="MFS general substrate transporter like domains"/>
    <property type="match status" value="1"/>
</dbReference>
<dbReference type="Gene3D" id="1.20.1720.10">
    <property type="entry name" value="Multidrug resistance protein D"/>
    <property type="match status" value="1"/>
</dbReference>
<gene>
    <name evidence="8" type="ORF">GCM10011494_33370</name>
</gene>
<dbReference type="RefSeq" id="WP_188772691.1">
    <property type="nucleotide sequence ID" value="NZ_BMHK01000031.1"/>
</dbReference>
<dbReference type="AlphaFoldDB" id="A0A916TVN0"/>
<dbReference type="InterPro" id="IPR036259">
    <property type="entry name" value="MFS_trans_sf"/>
</dbReference>
<proteinExistence type="predicted"/>
<evidence type="ECO:0000256" key="6">
    <source>
        <dbReference type="SAM" id="Phobius"/>
    </source>
</evidence>
<reference evidence="8" key="2">
    <citation type="submission" date="2020-09" db="EMBL/GenBank/DDBJ databases">
        <authorList>
            <person name="Sun Q."/>
            <person name="Zhou Y."/>
        </authorList>
    </citation>
    <scope>NUCLEOTIDE SEQUENCE</scope>
    <source>
        <strain evidence="8">CGMCC 1.15095</strain>
    </source>
</reference>
<accession>A0A916TVN0</accession>
<evidence type="ECO:0000256" key="2">
    <source>
        <dbReference type="ARBA" id="ARBA00022448"/>
    </source>
</evidence>
<feature type="transmembrane region" description="Helical" evidence="6">
    <location>
        <begin position="73"/>
        <end position="90"/>
    </location>
</feature>
<dbReference type="GO" id="GO:0022857">
    <property type="term" value="F:transmembrane transporter activity"/>
    <property type="evidence" value="ECO:0007669"/>
    <property type="project" value="InterPro"/>
</dbReference>
<organism evidence="8 9">
    <name type="scientific">Novosphingobium endophyticum</name>
    <dbReference type="NCBI Taxonomy" id="1955250"/>
    <lineage>
        <taxon>Bacteria</taxon>
        <taxon>Pseudomonadati</taxon>
        <taxon>Pseudomonadota</taxon>
        <taxon>Alphaproteobacteria</taxon>
        <taxon>Sphingomonadales</taxon>
        <taxon>Sphingomonadaceae</taxon>
        <taxon>Novosphingobium</taxon>
    </lineage>
</organism>
<dbReference type="Proteomes" id="UP000608154">
    <property type="component" value="Unassembled WGS sequence"/>
</dbReference>
<comment type="caution">
    <text evidence="8">The sequence shown here is derived from an EMBL/GenBank/DDBJ whole genome shotgun (WGS) entry which is preliminary data.</text>
</comment>
<keyword evidence="2" id="KW-0813">Transport</keyword>
<feature type="transmembrane region" description="Helical" evidence="6">
    <location>
        <begin position="158"/>
        <end position="180"/>
    </location>
</feature>
<evidence type="ECO:0000313" key="9">
    <source>
        <dbReference type="Proteomes" id="UP000608154"/>
    </source>
</evidence>
<dbReference type="PANTHER" id="PTHR42718:SF9">
    <property type="entry name" value="MAJOR FACILITATOR SUPERFAMILY MULTIDRUG TRANSPORTER MFSC"/>
    <property type="match status" value="1"/>
</dbReference>
<dbReference type="SUPFAM" id="SSF103473">
    <property type="entry name" value="MFS general substrate transporter"/>
    <property type="match status" value="1"/>
</dbReference>
<comment type="subcellular location">
    <subcellularLocation>
        <location evidence="1">Membrane</location>
        <topology evidence="1">Multi-pass membrane protein</topology>
    </subcellularLocation>
</comment>
<feature type="transmembrane region" description="Helical" evidence="6">
    <location>
        <begin position="130"/>
        <end position="152"/>
    </location>
</feature>
<protein>
    <submittedName>
        <fullName evidence="8">MFS transporter</fullName>
    </submittedName>
</protein>
<evidence type="ECO:0000256" key="5">
    <source>
        <dbReference type="ARBA" id="ARBA00023136"/>
    </source>
</evidence>
<evidence type="ECO:0000313" key="8">
    <source>
        <dbReference type="EMBL" id="GGC11896.1"/>
    </source>
</evidence>
<keyword evidence="3 6" id="KW-0812">Transmembrane</keyword>
<dbReference type="PANTHER" id="PTHR42718">
    <property type="entry name" value="MAJOR FACILITATOR SUPERFAMILY MULTIDRUG TRANSPORTER MFSC"/>
    <property type="match status" value="1"/>
</dbReference>
<feature type="transmembrane region" description="Helical" evidence="6">
    <location>
        <begin position="223"/>
        <end position="239"/>
    </location>
</feature>
<dbReference type="PROSITE" id="PS50850">
    <property type="entry name" value="MFS"/>
    <property type="match status" value="1"/>
</dbReference>
<feature type="transmembrane region" description="Helical" evidence="6">
    <location>
        <begin position="391"/>
        <end position="417"/>
    </location>
</feature>
<feature type="transmembrane region" description="Helical" evidence="6">
    <location>
        <begin position="437"/>
        <end position="455"/>
    </location>
</feature>
<dbReference type="CDD" id="cd17504">
    <property type="entry name" value="MFS_MMR_MDR_like"/>
    <property type="match status" value="1"/>
</dbReference>
<feature type="transmembrane region" description="Helical" evidence="6">
    <location>
        <begin position="260"/>
        <end position="284"/>
    </location>
</feature>
<dbReference type="GO" id="GO:0016020">
    <property type="term" value="C:membrane"/>
    <property type="evidence" value="ECO:0007669"/>
    <property type="project" value="UniProtKB-SubCell"/>
</dbReference>
<evidence type="ECO:0000256" key="3">
    <source>
        <dbReference type="ARBA" id="ARBA00022692"/>
    </source>
</evidence>
<evidence type="ECO:0000256" key="4">
    <source>
        <dbReference type="ARBA" id="ARBA00022989"/>
    </source>
</evidence>
<keyword evidence="4 6" id="KW-1133">Transmembrane helix</keyword>
<feature type="transmembrane region" description="Helical" evidence="6">
    <location>
        <begin position="42"/>
        <end position="61"/>
    </location>
</feature>
<dbReference type="InterPro" id="IPR020846">
    <property type="entry name" value="MFS_dom"/>
</dbReference>